<gene>
    <name evidence="2" type="ORF">COU05_00635</name>
</gene>
<dbReference type="SUPFAM" id="SSF56281">
    <property type="entry name" value="Metallo-hydrolase/oxidoreductase"/>
    <property type="match status" value="1"/>
</dbReference>
<protein>
    <recommendedName>
        <fullName evidence="1">Metallo-beta-lactamase domain-containing protein</fullName>
    </recommendedName>
</protein>
<dbReference type="PANTHER" id="PTHR30619">
    <property type="entry name" value="DNA INTERNALIZATION/COMPETENCE PROTEIN COMEC/REC2"/>
    <property type="match status" value="1"/>
</dbReference>
<dbReference type="InterPro" id="IPR036866">
    <property type="entry name" value="RibonucZ/Hydroxyglut_hydro"/>
</dbReference>
<name>A0A2H0UV29_9BACT</name>
<feature type="domain" description="Metallo-beta-lactamase" evidence="1">
    <location>
        <begin position="42"/>
        <end position="239"/>
    </location>
</feature>
<dbReference type="Proteomes" id="UP000230132">
    <property type="component" value="Unassembled WGS sequence"/>
</dbReference>
<evidence type="ECO:0000259" key="1">
    <source>
        <dbReference type="SMART" id="SM00849"/>
    </source>
</evidence>
<dbReference type="InterPro" id="IPR052159">
    <property type="entry name" value="Competence_DNA_uptake"/>
</dbReference>
<dbReference type="InterPro" id="IPR035681">
    <property type="entry name" value="ComA-like_MBL"/>
</dbReference>
<dbReference type="EMBL" id="PFAX01000008">
    <property type="protein sequence ID" value="PIR90692.1"/>
    <property type="molecule type" value="Genomic_DNA"/>
</dbReference>
<sequence length="285" mass="31812">MRLRVKILLFLSCLLIFANFFVWKEVLGYKEQLEVVFFAIGQGDSIFIETPQKHQILIDGGPSRELILEKLAQEMPFWDRTIDLVVLTHPDVDHRKGIESVLDRYKVGQILLTAVGQEKLKELGRTEIGQNNQGVGQVIGHLGTEIKAGRTELFVLSPKEGEIGQDTNDSSLVIRLDFLNNSFLFTGDISSKIEKEILNSGQVLKADVLKVAHHGSKTSSSPDFLAQVNPSLAIISCGKNNPYNHPHPEVLRTLDNFAIKVLRTDLQGDIEIVSKGNNLTISYKQ</sequence>
<evidence type="ECO:0000313" key="2">
    <source>
        <dbReference type="EMBL" id="PIR90692.1"/>
    </source>
</evidence>
<proteinExistence type="predicted"/>
<dbReference type="PANTHER" id="PTHR30619:SF1">
    <property type="entry name" value="RECOMBINATION PROTEIN 2"/>
    <property type="match status" value="1"/>
</dbReference>
<dbReference type="Gene3D" id="3.60.15.10">
    <property type="entry name" value="Ribonuclease Z/Hydroxyacylglutathione hydrolase-like"/>
    <property type="match status" value="1"/>
</dbReference>
<dbReference type="CDD" id="cd07731">
    <property type="entry name" value="ComA-like_MBL-fold"/>
    <property type="match status" value="1"/>
</dbReference>
<comment type="caution">
    <text evidence="2">The sequence shown here is derived from an EMBL/GenBank/DDBJ whole genome shotgun (WGS) entry which is preliminary data.</text>
</comment>
<organism evidence="2 3">
    <name type="scientific">bacterium (Candidatus Gribaldobacteria) CG10_big_fil_rev_8_21_14_0_10_37_21</name>
    <dbReference type="NCBI Taxonomy" id="2014275"/>
    <lineage>
        <taxon>Bacteria</taxon>
        <taxon>Candidatus Gribaldobacteria</taxon>
    </lineage>
</organism>
<evidence type="ECO:0000313" key="3">
    <source>
        <dbReference type="Proteomes" id="UP000230132"/>
    </source>
</evidence>
<reference evidence="3" key="1">
    <citation type="submission" date="2017-09" db="EMBL/GenBank/DDBJ databases">
        <title>Depth-based differentiation of microbial function through sediment-hosted aquifers and enrichment of novel symbionts in the deep terrestrial subsurface.</title>
        <authorList>
            <person name="Probst A.J."/>
            <person name="Ladd B."/>
            <person name="Jarett J.K."/>
            <person name="Geller-Mcgrath D.E."/>
            <person name="Sieber C.M.K."/>
            <person name="Emerson J.B."/>
            <person name="Anantharaman K."/>
            <person name="Thomas B.C."/>
            <person name="Malmstrom R."/>
            <person name="Stieglmeier M."/>
            <person name="Klingl A."/>
            <person name="Woyke T."/>
            <person name="Ryan C.M."/>
            <person name="Banfield J.F."/>
        </authorList>
    </citation>
    <scope>NUCLEOTIDE SEQUENCE [LARGE SCALE GENOMIC DNA]</scope>
</reference>
<dbReference type="Pfam" id="PF00753">
    <property type="entry name" value="Lactamase_B"/>
    <property type="match status" value="1"/>
</dbReference>
<dbReference type="AlphaFoldDB" id="A0A2H0UV29"/>
<accession>A0A2H0UV29</accession>
<dbReference type="InterPro" id="IPR001279">
    <property type="entry name" value="Metallo-B-lactamas"/>
</dbReference>
<dbReference type="SMART" id="SM00849">
    <property type="entry name" value="Lactamase_B"/>
    <property type="match status" value="1"/>
</dbReference>